<dbReference type="GO" id="GO:0004519">
    <property type="term" value="F:endonuclease activity"/>
    <property type="evidence" value="ECO:0007669"/>
    <property type="project" value="UniProtKB-KW"/>
</dbReference>
<evidence type="ECO:0000256" key="2">
    <source>
        <dbReference type="ARBA" id="ARBA00022695"/>
    </source>
</evidence>
<evidence type="ECO:0000256" key="5">
    <source>
        <dbReference type="ARBA" id="ARBA00022801"/>
    </source>
</evidence>
<feature type="domain" description="Integrase zinc-binding" evidence="8">
    <location>
        <begin position="270"/>
        <end position="323"/>
    </location>
</feature>
<evidence type="ECO:0000313" key="9">
    <source>
        <dbReference type="EMBL" id="KAH3752542.1"/>
    </source>
</evidence>
<protein>
    <recommendedName>
        <fullName evidence="11">Polyprotein</fullName>
    </recommendedName>
</protein>
<keyword evidence="4" id="KW-0255">Endonuclease</keyword>
<keyword evidence="3" id="KW-0540">Nuclease</keyword>
<dbReference type="Gene3D" id="3.30.70.270">
    <property type="match status" value="1"/>
</dbReference>
<keyword evidence="1" id="KW-0808">Transferase</keyword>
<dbReference type="InterPro" id="IPR050951">
    <property type="entry name" value="Retrovirus_Pol_polyprotein"/>
</dbReference>
<dbReference type="EMBL" id="JAIWYP010000010">
    <property type="protein sequence ID" value="KAH3752542.1"/>
    <property type="molecule type" value="Genomic_DNA"/>
</dbReference>
<evidence type="ECO:0000256" key="4">
    <source>
        <dbReference type="ARBA" id="ARBA00022759"/>
    </source>
</evidence>
<accession>A0A9D4DR08</accession>
<evidence type="ECO:0000313" key="10">
    <source>
        <dbReference type="Proteomes" id="UP000828390"/>
    </source>
</evidence>
<dbReference type="InterPro" id="IPR043502">
    <property type="entry name" value="DNA/RNA_pol_sf"/>
</dbReference>
<dbReference type="AlphaFoldDB" id="A0A9D4DR08"/>
<evidence type="ECO:0000256" key="1">
    <source>
        <dbReference type="ARBA" id="ARBA00022679"/>
    </source>
</evidence>
<evidence type="ECO:0008006" key="11">
    <source>
        <dbReference type="Google" id="ProtNLM"/>
    </source>
</evidence>
<organism evidence="9 10">
    <name type="scientific">Dreissena polymorpha</name>
    <name type="common">Zebra mussel</name>
    <name type="synonym">Mytilus polymorpha</name>
    <dbReference type="NCBI Taxonomy" id="45954"/>
    <lineage>
        <taxon>Eukaryota</taxon>
        <taxon>Metazoa</taxon>
        <taxon>Spiralia</taxon>
        <taxon>Lophotrochozoa</taxon>
        <taxon>Mollusca</taxon>
        <taxon>Bivalvia</taxon>
        <taxon>Autobranchia</taxon>
        <taxon>Heteroconchia</taxon>
        <taxon>Euheterodonta</taxon>
        <taxon>Imparidentia</taxon>
        <taxon>Neoheterodontei</taxon>
        <taxon>Myida</taxon>
        <taxon>Dreissenoidea</taxon>
        <taxon>Dreissenidae</taxon>
        <taxon>Dreissena</taxon>
    </lineage>
</organism>
<reference evidence="9" key="2">
    <citation type="submission" date="2020-11" db="EMBL/GenBank/DDBJ databases">
        <authorList>
            <person name="McCartney M.A."/>
            <person name="Auch B."/>
            <person name="Kono T."/>
            <person name="Mallez S."/>
            <person name="Becker A."/>
            <person name="Gohl D.M."/>
            <person name="Silverstein K.A.T."/>
            <person name="Koren S."/>
            <person name="Bechman K.B."/>
            <person name="Herman A."/>
            <person name="Abrahante J.E."/>
            <person name="Garbe J."/>
        </authorList>
    </citation>
    <scope>NUCLEOTIDE SEQUENCE</scope>
    <source>
        <strain evidence="9">Duluth1</strain>
        <tissue evidence="9">Whole animal</tissue>
    </source>
</reference>
<dbReference type="InterPro" id="IPR041373">
    <property type="entry name" value="RT_RNaseH"/>
</dbReference>
<dbReference type="SUPFAM" id="SSF56672">
    <property type="entry name" value="DNA/RNA polymerases"/>
    <property type="match status" value="1"/>
</dbReference>
<comment type="caution">
    <text evidence="9">The sequence shown here is derived from an EMBL/GenBank/DDBJ whole genome shotgun (WGS) entry which is preliminary data.</text>
</comment>
<keyword evidence="10" id="KW-1185">Reference proteome</keyword>
<evidence type="ECO:0000256" key="6">
    <source>
        <dbReference type="ARBA" id="ARBA00022918"/>
    </source>
</evidence>
<keyword evidence="2" id="KW-0548">Nucleotidyltransferase</keyword>
<dbReference type="CDD" id="cd09274">
    <property type="entry name" value="RNase_HI_RT_Ty3"/>
    <property type="match status" value="1"/>
</dbReference>
<dbReference type="InterPro" id="IPR041588">
    <property type="entry name" value="Integrase_H2C2"/>
</dbReference>
<evidence type="ECO:0000259" key="8">
    <source>
        <dbReference type="Pfam" id="PF17921"/>
    </source>
</evidence>
<dbReference type="Proteomes" id="UP000828390">
    <property type="component" value="Unassembled WGS sequence"/>
</dbReference>
<reference evidence="9" key="1">
    <citation type="journal article" date="2019" name="bioRxiv">
        <title>The Genome of the Zebra Mussel, Dreissena polymorpha: A Resource for Invasive Species Research.</title>
        <authorList>
            <person name="McCartney M.A."/>
            <person name="Auch B."/>
            <person name="Kono T."/>
            <person name="Mallez S."/>
            <person name="Zhang Y."/>
            <person name="Obille A."/>
            <person name="Becker A."/>
            <person name="Abrahante J.E."/>
            <person name="Garbe J."/>
            <person name="Badalamenti J.P."/>
            <person name="Herman A."/>
            <person name="Mangelson H."/>
            <person name="Liachko I."/>
            <person name="Sullivan S."/>
            <person name="Sone E.D."/>
            <person name="Koren S."/>
            <person name="Silverstein K.A.T."/>
            <person name="Beckman K.B."/>
            <person name="Gohl D.M."/>
        </authorList>
    </citation>
    <scope>NUCLEOTIDE SEQUENCE</scope>
    <source>
        <strain evidence="9">Duluth1</strain>
        <tissue evidence="9">Whole animal</tissue>
    </source>
</reference>
<keyword evidence="6" id="KW-0695">RNA-directed DNA polymerase</keyword>
<keyword evidence="5" id="KW-0378">Hydrolase</keyword>
<dbReference type="PANTHER" id="PTHR37984:SF11">
    <property type="entry name" value="INTEGRASE CATALYTIC DOMAIN-CONTAINING PROTEIN"/>
    <property type="match status" value="1"/>
</dbReference>
<dbReference type="GO" id="GO:0003964">
    <property type="term" value="F:RNA-directed DNA polymerase activity"/>
    <property type="evidence" value="ECO:0007669"/>
    <property type="project" value="UniProtKB-KW"/>
</dbReference>
<dbReference type="Pfam" id="PF17917">
    <property type="entry name" value="RT_RNaseH"/>
    <property type="match status" value="1"/>
</dbReference>
<evidence type="ECO:0000256" key="3">
    <source>
        <dbReference type="ARBA" id="ARBA00022722"/>
    </source>
</evidence>
<evidence type="ECO:0000259" key="7">
    <source>
        <dbReference type="Pfam" id="PF17917"/>
    </source>
</evidence>
<dbReference type="GO" id="GO:0016787">
    <property type="term" value="F:hydrolase activity"/>
    <property type="evidence" value="ECO:0007669"/>
    <property type="project" value="UniProtKB-KW"/>
</dbReference>
<gene>
    <name evidence="9" type="ORF">DPMN_187163</name>
</gene>
<dbReference type="PANTHER" id="PTHR37984">
    <property type="entry name" value="PROTEIN CBG26694"/>
    <property type="match status" value="1"/>
</dbReference>
<proteinExistence type="predicted"/>
<dbReference type="Pfam" id="PF17921">
    <property type="entry name" value="Integrase_H2C2"/>
    <property type="match status" value="1"/>
</dbReference>
<feature type="domain" description="Reverse transcriptase RNase H-like" evidence="7">
    <location>
        <begin position="56"/>
        <end position="161"/>
    </location>
</feature>
<dbReference type="Gene3D" id="1.10.340.70">
    <property type="match status" value="1"/>
</dbReference>
<name>A0A9D4DR08_DREPO</name>
<sequence length="399" mass="46339">MIGYLSKFIPRYAILTAPLRSLTGKEVPFSWSPEEEEAFKVLKDSITNDDMVAFFNPRKPIIVRTEASFHEGLSAGLFQNTSKELQPVHYISRSMTQAEIRYSQTEKDALAVKWAKTRFSKYLLGAPKFKIITSHKPLITMFNKACAKLPPRIEKWIMEMQDGDFELIYQPGKDEADPMDYLSRHPLNETDDDDTDNTIKMIVENEHGPMLERVKGAMAKDTVLQDVLNRMRRNDWEMHKKRPEILPYYLVIHDLYCSKGMILRNRQIVIPERLHNTVVKAAHSMGHFGITRNKQMLRAKYWFPNLNSLVENTIFRCYHCQIATVKPKQEPVKPSEIPETEWHTVSVDFGGPYPDGHYNLVLVDKRTRYPVVEQTRSTSSMKTCEKLRGIFTKDWSQGH</sequence>
<dbReference type="InterPro" id="IPR043128">
    <property type="entry name" value="Rev_trsase/Diguanyl_cyclase"/>
</dbReference>